<dbReference type="Proteomes" id="UP000826722">
    <property type="component" value="Chromosome"/>
</dbReference>
<gene>
    <name evidence="5" type="ORF">ZMTM_09340</name>
</gene>
<dbReference type="PROSITE" id="PS50883">
    <property type="entry name" value="EAL"/>
    <property type="match status" value="1"/>
</dbReference>
<dbReference type="CDD" id="cd06225">
    <property type="entry name" value="HAMP"/>
    <property type="match status" value="1"/>
</dbReference>
<dbReference type="InterPro" id="IPR000160">
    <property type="entry name" value="GGDEF_dom"/>
</dbReference>
<dbReference type="InterPro" id="IPR029150">
    <property type="entry name" value="dCache_3"/>
</dbReference>
<dbReference type="PANTHER" id="PTHR44757:SF2">
    <property type="entry name" value="BIOFILM ARCHITECTURE MAINTENANCE PROTEIN MBAA"/>
    <property type="match status" value="1"/>
</dbReference>
<dbReference type="InterPro" id="IPR035919">
    <property type="entry name" value="EAL_sf"/>
</dbReference>
<keyword evidence="1" id="KW-1133">Transmembrane helix</keyword>
<dbReference type="SUPFAM" id="SSF141868">
    <property type="entry name" value="EAL domain-like"/>
    <property type="match status" value="1"/>
</dbReference>
<dbReference type="GO" id="GO:0016020">
    <property type="term" value="C:membrane"/>
    <property type="evidence" value="ECO:0007669"/>
    <property type="project" value="InterPro"/>
</dbReference>
<evidence type="ECO:0000313" key="6">
    <source>
        <dbReference type="Proteomes" id="UP000826722"/>
    </source>
</evidence>
<keyword evidence="1" id="KW-0472">Membrane</keyword>
<reference evidence="5" key="1">
    <citation type="journal article" date="2021" name="Arch. Microbiol.">
        <title>Methyloradius palustris gen. nov., sp. nov., a methanol-oxidizing bacterium isolated from snow.</title>
        <authorList>
            <person name="Miyadera T."/>
            <person name="Kojima H."/>
            <person name="Fukui M."/>
        </authorList>
    </citation>
    <scope>NUCLEOTIDE SEQUENCE</scope>
    <source>
        <strain evidence="5">Zm11</strain>
    </source>
</reference>
<dbReference type="InterPro" id="IPR043128">
    <property type="entry name" value="Rev_trsase/Diguanyl_cyclase"/>
</dbReference>
<dbReference type="InterPro" id="IPR029787">
    <property type="entry name" value="Nucleotide_cyclase"/>
</dbReference>
<dbReference type="CDD" id="cd01948">
    <property type="entry name" value="EAL"/>
    <property type="match status" value="1"/>
</dbReference>
<dbReference type="FunFam" id="3.20.20.450:FF:000001">
    <property type="entry name" value="Cyclic di-GMP phosphodiesterase yahA"/>
    <property type="match status" value="1"/>
</dbReference>
<proteinExistence type="predicted"/>
<dbReference type="Pfam" id="PF00672">
    <property type="entry name" value="HAMP"/>
    <property type="match status" value="1"/>
</dbReference>
<dbReference type="InterPro" id="IPR001633">
    <property type="entry name" value="EAL_dom"/>
</dbReference>
<dbReference type="KEGG" id="mpau:ZMTM_09340"/>
<dbReference type="NCBIfam" id="TIGR00254">
    <property type="entry name" value="GGDEF"/>
    <property type="match status" value="1"/>
</dbReference>
<dbReference type="SUPFAM" id="SSF158472">
    <property type="entry name" value="HAMP domain-like"/>
    <property type="match status" value="1"/>
</dbReference>
<dbReference type="EMBL" id="AP024110">
    <property type="protein sequence ID" value="BCM24675.1"/>
    <property type="molecule type" value="Genomic_DNA"/>
</dbReference>
<dbReference type="Gene3D" id="6.10.340.10">
    <property type="match status" value="1"/>
</dbReference>
<feature type="domain" description="GGDEF" evidence="4">
    <location>
        <begin position="386"/>
        <end position="519"/>
    </location>
</feature>
<keyword evidence="6" id="KW-1185">Reference proteome</keyword>
<accession>A0A8D5G2V8</accession>
<feature type="domain" description="HAMP" evidence="3">
    <location>
        <begin position="298"/>
        <end position="350"/>
    </location>
</feature>
<evidence type="ECO:0000259" key="4">
    <source>
        <dbReference type="PROSITE" id="PS50887"/>
    </source>
</evidence>
<evidence type="ECO:0000313" key="5">
    <source>
        <dbReference type="EMBL" id="BCM24675.1"/>
    </source>
</evidence>
<evidence type="ECO:0000259" key="3">
    <source>
        <dbReference type="PROSITE" id="PS50885"/>
    </source>
</evidence>
<feature type="transmembrane region" description="Helical" evidence="1">
    <location>
        <begin position="12"/>
        <end position="33"/>
    </location>
</feature>
<dbReference type="Gene3D" id="3.30.70.270">
    <property type="match status" value="1"/>
</dbReference>
<dbReference type="SUPFAM" id="SSF55073">
    <property type="entry name" value="Nucleotide cyclase"/>
    <property type="match status" value="1"/>
</dbReference>
<sequence length="796" mass="88045">MQFNSLKKRITFVFLTLILVIQFIGFIAIRHSIGTNARASINEQLQVGEQIFHNLLDQNAESLSLSARILASDYGFRQAVSSKDIETINSALANHQSRINANIAMFFNNDGEQVASAGEDAMNEDNSKISQLLMNARSQGDANEIVVLNNRPYQLVVVPVKAPVVIGWVVMGFVIDNNLAMRLRNLTLLDVSFLIKDKDDVWRSETSTLGRSSLLDLTQSMPRALPSNSMNTEIEVSESTYGSRIVNIFAHGDQSMVAVLQRSISEATEPYRALQFKLLILTILGAIVFVIGSLITSKRITQPLTELAKSAEKLEQGDYSTVVEVKRKDEIGNLGRALNRMREAIAIREQHITKLAYWDELTDLPNRASFIQSIAQAIAEGANTNKPLSVLVMDLNRFKQINNVIGHRAGDQLLKKIAERLKANMHATHYLVARFGGDEFSILLPNTSAEAALETAKSILQLLEKPIEVNDQSIDLSAGIGVASYPEHADTAELLLSRAEMAMYATKSSGAGALIYDSNHDVSSQQSLTFASELKSAVETNQLALYLQPKIDLGTGHVIGAEALIRWNHPQKGLIYPDSFIPFAEQSGNINKISMWMLAEVARFSGEWQHEHHLPAPVIAINLSARDLVDHLLPNKIQEMLTANKLSNHAISLEITESSIMDDPKRALNTLNVLSDMGLKLSIDDFGTGYSSLSYLKNLPVSELKIDKSFVLNMENDKADVNIIRSTVDLGHNLGLKVVAEGIENQNVWTALEGLGCDFGQGYFISKPMPADQFGKWLESWTATNKKSKDLYKKMK</sequence>
<evidence type="ECO:0008006" key="7">
    <source>
        <dbReference type="Google" id="ProtNLM"/>
    </source>
</evidence>
<dbReference type="SMART" id="SM00267">
    <property type="entry name" value="GGDEF"/>
    <property type="match status" value="1"/>
</dbReference>
<dbReference type="Gene3D" id="3.20.20.450">
    <property type="entry name" value="EAL domain"/>
    <property type="match status" value="1"/>
</dbReference>
<evidence type="ECO:0000256" key="1">
    <source>
        <dbReference type="SAM" id="Phobius"/>
    </source>
</evidence>
<dbReference type="SMART" id="SM00304">
    <property type="entry name" value="HAMP"/>
    <property type="match status" value="1"/>
</dbReference>
<dbReference type="RefSeq" id="WP_221765180.1">
    <property type="nucleotide sequence ID" value="NZ_AP024110.1"/>
</dbReference>
<evidence type="ECO:0000259" key="2">
    <source>
        <dbReference type="PROSITE" id="PS50883"/>
    </source>
</evidence>
<feature type="transmembrane region" description="Helical" evidence="1">
    <location>
        <begin position="278"/>
        <end position="295"/>
    </location>
</feature>
<keyword evidence="1" id="KW-0812">Transmembrane</keyword>
<dbReference type="SMART" id="SM00052">
    <property type="entry name" value="EAL"/>
    <property type="match status" value="1"/>
</dbReference>
<dbReference type="Pfam" id="PF00563">
    <property type="entry name" value="EAL"/>
    <property type="match status" value="1"/>
</dbReference>
<dbReference type="Pfam" id="PF00990">
    <property type="entry name" value="GGDEF"/>
    <property type="match status" value="1"/>
</dbReference>
<dbReference type="InterPro" id="IPR003660">
    <property type="entry name" value="HAMP_dom"/>
</dbReference>
<dbReference type="InterPro" id="IPR052155">
    <property type="entry name" value="Biofilm_reg_signaling"/>
</dbReference>
<dbReference type="PROSITE" id="PS50887">
    <property type="entry name" value="GGDEF"/>
    <property type="match status" value="1"/>
</dbReference>
<dbReference type="Pfam" id="PF14827">
    <property type="entry name" value="dCache_3"/>
    <property type="match status" value="1"/>
</dbReference>
<feature type="domain" description="EAL" evidence="2">
    <location>
        <begin position="527"/>
        <end position="782"/>
    </location>
</feature>
<dbReference type="PANTHER" id="PTHR44757">
    <property type="entry name" value="DIGUANYLATE CYCLASE DGCP"/>
    <property type="match status" value="1"/>
</dbReference>
<dbReference type="PROSITE" id="PS50885">
    <property type="entry name" value="HAMP"/>
    <property type="match status" value="1"/>
</dbReference>
<feature type="transmembrane region" description="Helical" evidence="1">
    <location>
        <begin position="153"/>
        <end position="175"/>
    </location>
</feature>
<dbReference type="GO" id="GO:0007165">
    <property type="term" value="P:signal transduction"/>
    <property type="evidence" value="ECO:0007669"/>
    <property type="project" value="InterPro"/>
</dbReference>
<protein>
    <recommendedName>
        <fullName evidence="7">Diguanylate cyclase/phosphodiesterase</fullName>
    </recommendedName>
</protein>
<name>A0A8D5G2V8_9PROT</name>
<organism evidence="5 6">
    <name type="scientific">Methyloradius palustris</name>
    <dbReference type="NCBI Taxonomy" id="2778876"/>
    <lineage>
        <taxon>Bacteria</taxon>
        <taxon>Pseudomonadati</taxon>
        <taxon>Pseudomonadota</taxon>
        <taxon>Betaproteobacteria</taxon>
        <taxon>Nitrosomonadales</taxon>
        <taxon>Methylophilaceae</taxon>
        <taxon>Methyloradius</taxon>
    </lineage>
</organism>
<dbReference type="CDD" id="cd01949">
    <property type="entry name" value="GGDEF"/>
    <property type="match status" value="1"/>
</dbReference>
<dbReference type="AlphaFoldDB" id="A0A8D5G2V8"/>